<proteinExistence type="predicted"/>
<sequence length="771" mass="81861">MVRFFRMYLRLLILFSFTLSFTLCKPSSLESTCDVDSKSFFQASLMRFATGDKSPSCLPAFPFYEEFGLYGGVFGPPAKLYAMTSYRNHLLIAGDFTLVGLATGSVSVLHPQSGAAVPSRFCPFLKVKGATYTAVSDGSGGFYIGGEFTHVQGFVRSQVAHILPGCQLDPNFNPVSDPSRTVYALHLLGDNLYVGGFFGSWGSGTQSNLASLNRYTGQLNTGFNAGTIDNFVYAITSFGSSLFVGGSFQTVNSLSKFGIVKLSASTGSIDSSFTSQLSASGSAYELYLGTDIQGSPILYVGGSFTTPRNNAVAFYPDGTLAPWNPNPNATVESIQQYENQVYLGGSFTSVTGATTTNGLVAVDNQSGTATSNTFGLNQSVSTLQIIGNQLYALGQFTDVKGVPRNYAAGFDLPSGTLTNWNPSLEEPVTNPGGALIPFGGAVALTYAKSSVNVQTKRNFVVIDEASGAPIDGTPQFDYPIKSIHVKDNHLFLGGSFETINGIARRGFAILNLPTYELNPTNLQITDPSLEIRTITSANGQIFFGGTGMTTVSGQTRNGVAAISSETFQLTNWNPNIGSNSATSMLVIGDALFLGGLYTTLNGNNTISNYRAVDLVNGTAISLPSTSNYPSSDVTTQSLYEGKIYLGGIFTSISGIGSFPNIAIFDLGTQSYVNPSPIYANGFVNTITPGADGKFFVGGSFTGLNGSTTSNFAGAYQSKSNTIVNWAPNPDNTVYSSLYRNGKWHVGGEFIHAFNKPYGGFFLTDLTEPPNN</sequence>
<gene>
    <name evidence="2" type="ORF">LPTSP2_16190</name>
</gene>
<keyword evidence="3" id="KW-1185">Reference proteome</keyword>
<dbReference type="GO" id="GO:1902929">
    <property type="term" value="C:plasma membrane of growing cell tip"/>
    <property type="evidence" value="ECO:0007669"/>
    <property type="project" value="TreeGrafter"/>
</dbReference>
<dbReference type="Proteomes" id="UP000245206">
    <property type="component" value="Unassembled WGS sequence"/>
</dbReference>
<evidence type="ECO:0000313" key="2">
    <source>
        <dbReference type="EMBL" id="GBF42332.1"/>
    </source>
</evidence>
<dbReference type="EMBL" id="BFAZ01000008">
    <property type="protein sequence ID" value="GBF42332.1"/>
    <property type="molecule type" value="Genomic_DNA"/>
</dbReference>
<accession>A0A2P2DCI1</accession>
<feature type="signal peptide" evidence="1">
    <location>
        <begin position="1"/>
        <end position="22"/>
    </location>
</feature>
<dbReference type="AlphaFoldDB" id="A0A2P2DCI1"/>
<evidence type="ECO:0000256" key="1">
    <source>
        <dbReference type="SAM" id="SignalP"/>
    </source>
</evidence>
<dbReference type="Pfam" id="PF17164">
    <property type="entry name" value="DUF5122"/>
    <property type="match status" value="1"/>
</dbReference>
<keyword evidence="1" id="KW-0732">Signal</keyword>
<reference evidence="3" key="1">
    <citation type="journal article" date="2019" name="Microbiol. Immunol.">
        <title>Molecular and phenotypic characterization of Leptospira johnsonii sp. nov., Leptospira ellinghausenii sp. nov. and Leptospira ryugenii sp. nov. isolated from soil and water in Japan.</title>
        <authorList>
            <person name="Masuzawa T."/>
            <person name="Saito M."/>
            <person name="Nakao R."/>
            <person name="Nikaido Y."/>
            <person name="Matsumoto M."/>
            <person name="Ogawa M."/>
            <person name="Yokoyama M."/>
            <person name="Hidaka Y."/>
            <person name="Tomita J."/>
            <person name="Sakakibara K."/>
            <person name="Suzuki K."/>
            <person name="Yasuda S."/>
            <person name="Sato H."/>
            <person name="Yamaguchi M."/>
            <person name="Yoshida S.I."/>
            <person name="Koizumi N."/>
            <person name="Kawamura Y."/>
        </authorList>
    </citation>
    <scope>NUCLEOTIDE SEQUENCE [LARGE SCALE GENOMIC DNA]</scope>
    <source>
        <strain evidence="3">E18</strain>
    </source>
</reference>
<evidence type="ECO:0008006" key="4">
    <source>
        <dbReference type="Google" id="ProtNLM"/>
    </source>
</evidence>
<dbReference type="PANTHER" id="PTHR31778">
    <property type="entry name" value="BUD SITE SELECTION PROTEIN RAX2"/>
    <property type="match status" value="1"/>
</dbReference>
<name>A0A2P2DCI1_9LEPT</name>
<dbReference type="PANTHER" id="PTHR31778:SF2">
    <property type="entry name" value="BUD SITE SELECTION PROTEIN RAX2"/>
    <property type="match status" value="1"/>
</dbReference>
<organism evidence="2 3">
    <name type="scientific">Leptospira ellinghausenii</name>
    <dbReference type="NCBI Taxonomy" id="1917822"/>
    <lineage>
        <taxon>Bacteria</taxon>
        <taxon>Pseudomonadati</taxon>
        <taxon>Spirochaetota</taxon>
        <taxon>Spirochaetia</taxon>
        <taxon>Leptospirales</taxon>
        <taxon>Leptospiraceae</taxon>
        <taxon>Leptospira</taxon>
    </lineage>
</organism>
<protein>
    <recommendedName>
        <fullName evidence="4">Lipoprotein</fullName>
    </recommendedName>
</protein>
<comment type="caution">
    <text evidence="2">The sequence shown here is derived from an EMBL/GenBank/DDBJ whole genome shotgun (WGS) entry which is preliminary data.</text>
</comment>
<feature type="chain" id="PRO_5015198091" description="Lipoprotein" evidence="1">
    <location>
        <begin position="23"/>
        <end position="771"/>
    </location>
</feature>
<dbReference type="InterPro" id="IPR013431">
    <property type="entry name" value="Delta_60_rpt"/>
</dbReference>
<evidence type="ECO:0000313" key="3">
    <source>
        <dbReference type="Proteomes" id="UP000245206"/>
    </source>
</evidence>